<dbReference type="PANTHER" id="PTHR24276:SF91">
    <property type="entry name" value="AT26814P-RELATED"/>
    <property type="match status" value="1"/>
</dbReference>
<dbReference type="InterPro" id="IPR001314">
    <property type="entry name" value="Peptidase_S1A"/>
</dbReference>
<evidence type="ECO:0000256" key="9">
    <source>
        <dbReference type="ARBA" id="ARBA00036320"/>
    </source>
</evidence>
<keyword evidence="7" id="KW-0865">Zymogen</keyword>
<comment type="subcellular location">
    <subcellularLocation>
        <location evidence="1">Secreted</location>
        <location evidence="1">Extracellular space</location>
    </subcellularLocation>
</comment>
<name>A0A3B0K7X0_DROGU</name>
<sequence length="253" mass="27127">MKLTPIAGLVLLACCLGQALPQARVAGGEDAVPGQLPYQAALSIGGSYNCGAVIIAERYALTALTCVCSDGKDKPWSPNLFGITFGSVDLYTGGKEIRVEEITINPNYNTLKTGLALLRLKESIVFNENVSAVPLARVDPPVGAQVDISGYGRTFEAEVNMHRTLQIGQASVVPRRECRLGKSEEEPVDNDQVLCLGHERRNGVCRGDIGGPAVYQQQLVGLGGEMLGECGGLLPERFISIPANYDWIQQNIQ</sequence>
<evidence type="ECO:0000256" key="3">
    <source>
        <dbReference type="ARBA" id="ARBA00022670"/>
    </source>
</evidence>
<dbReference type="InterPro" id="IPR009003">
    <property type="entry name" value="Peptidase_S1_PA"/>
</dbReference>
<dbReference type="InterPro" id="IPR050430">
    <property type="entry name" value="Peptidase_S1"/>
</dbReference>
<keyword evidence="14" id="KW-1185">Reference proteome</keyword>
<dbReference type="GO" id="GO:0006508">
    <property type="term" value="P:proteolysis"/>
    <property type="evidence" value="ECO:0007669"/>
    <property type="project" value="UniProtKB-KW"/>
</dbReference>
<gene>
    <name evidence="13" type="ORF">DGUA_6G019548</name>
</gene>
<dbReference type="GO" id="GO:0005576">
    <property type="term" value="C:extracellular region"/>
    <property type="evidence" value="ECO:0007669"/>
    <property type="project" value="UniProtKB-SubCell"/>
</dbReference>
<dbReference type="EMBL" id="OUUW01000021">
    <property type="protein sequence ID" value="SPP89423.1"/>
    <property type="molecule type" value="Genomic_DNA"/>
</dbReference>
<reference evidence="14" key="1">
    <citation type="submission" date="2018-01" db="EMBL/GenBank/DDBJ databases">
        <authorList>
            <person name="Alioto T."/>
            <person name="Alioto T."/>
        </authorList>
    </citation>
    <scope>NUCLEOTIDE SEQUENCE [LARGE SCALE GENOMIC DNA]</scope>
</reference>
<dbReference type="STRING" id="7266.A0A3B0K7X0"/>
<dbReference type="SUPFAM" id="SSF50494">
    <property type="entry name" value="Trypsin-like serine proteases"/>
    <property type="match status" value="1"/>
</dbReference>
<evidence type="ECO:0000256" key="5">
    <source>
        <dbReference type="ARBA" id="ARBA00022801"/>
    </source>
</evidence>
<dbReference type="CDD" id="cd00190">
    <property type="entry name" value="Tryp_SPc"/>
    <property type="match status" value="1"/>
</dbReference>
<dbReference type="AlphaFoldDB" id="A0A3B0K7X0"/>
<dbReference type="PROSITE" id="PS50240">
    <property type="entry name" value="TRYPSIN_DOM"/>
    <property type="match status" value="1"/>
</dbReference>
<comment type="catalytic activity">
    <reaction evidence="9">
        <text>Preferential cleavage: Arg-|-Xaa, Lys-|-Xaa.</text>
        <dbReference type="EC" id="3.4.21.4"/>
    </reaction>
</comment>
<accession>A0A3B0K7X0</accession>
<dbReference type="SMART" id="SM00020">
    <property type="entry name" value="Tryp_SPc"/>
    <property type="match status" value="1"/>
</dbReference>
<feature type="domain" description="Peptidase S1" evidence="12">
    <location>
        <begin position="25"/>
        <end position="253"/>
    </location>
</feature>
<evidence type="ECO:0000313" key="14">
    <source>
        <dbReference type="Proteomes" id="UP000268350"/>
    </source>
</evidence>
<dbReference type="OMA" id="DNDQVLC"/>
<dbReference type="InterPro" id="IPR043504">
    <property type="entry name" value="Peptidase_S1_PA_chymotrypsin"/>
</dbReference>
<proteinExistence type="inferred from homology"/>
<keyword evidence="8" id="KW-1015">Disulfide bond</keyword>
<organism evidence="13 14">
    <name type="scientific">Drosophila guanche</name>
    <name type="common">Fruit fly</name>
    <dbReference type="NCBI Taxonomy" id="7266"/>
    <lineage>
        <taxon>Eukaryota</taxon>
        <taxon>Metazoa</taxon>
        <taxon>Ecdysozoa</taxon>
        <taxon>Arthropoda</taxon>
        <taxon>Hexapoda</taxon>
        <taxon>Insecta</taxon>
        <taxon>Pterygota</taxon>
        <taxon>Neoptera</taxon>
        <taxon>Endopterygota</taxon>
        <taxon>Diptera</taxon>
        <taxon>Brachycera</taxon>
        <taxon>Muscomorpha</taxon>
        <taxon>Ephydroidea</taxon>
        <taxon>Drosophilidae</taxon>
        <taxon>Drosophila</taxon>
        <taxon>Sophophora</taxon>
    </lineage>
</organism>
<comment type="similarity">
    <text evidence="2">Belongs to the peptidase S1 family.</text>
</comment>
<dbReference type="InterPro" id="IPR001254">
    <property type="entry name" value="Trypsin_dom"/>
</dbReference>
<dbReference type="Pfam" id="PF00089">
    <property type="entry name" value="Trypsin"/>
    <property type="match status" value="1"/>
</dbReference>
<evidence type="ECO:0000256" key="8">
    <source>
        <dbReference type="ARBA" id="ARBA00023157"/>
    </source>
</evidence>
<evidence type="ECO:0000259" key="12">
    <source>
        <dbReference type="PROSITE" id="PS50240"/>
    </source>
</evidence>
<evidence type="ECO:0000256" key="7">
    <source>
        <dbReference type="ARBA" id="ARBA00023145"/>
    </source>
</evidence>
<dbReference type="Proteomes" id="UP000268350">
    <property type="component" value="Unassembled WGS sequence"/>
</dbReference>
<dbReference type="PANTHER" id="PTHR24276">
    <property type="entry name" value="POLYSERASE-RELATED"/>
    <property type="match status" value="1"/>
</dbReference>
<evidence type="ECO:0000256" key="6">
    <source>
        <dbReference type="ARBA" id="ARBA00022825"/>
    </source>
</evidence>
<keyword evidence="3 13" id="KW-0645">Protease</keyword>
<evidence type="ECO:0000256" key="1">
    <source>
        <dbReference type="ARBA" id="ARBA00004239"/>
    </source>
</evidence>
<feature type="signal peptide" evidence="11">
    <location>
        <begin position="1"/>
        <end position="19"/>
    </location>
</feature>
<keyword evidence="5" id="KW-0378">Hydrolase</keyword>
<evidence type="ECO:0000256" key="11">
    <source>
        <dbReference type="SAM" id="SignalP"/>
    </source>
</evidence>
<dbReference type="GO" id="GO:0004252">
    <property type="term" value="F:serine-type endopeptidase activity"/>
    <property type="evidence" value="ECO:0007669"/>
    <property type="project" value="UniProtKB-EC"/>
</dbReference>
<keyword evidence="4 11" id="KW-0732">Signal</keyword>
<evidence type="ECO:0000256" key="2">
    <source>
        <dbReference type="ARBA" id="ARBA00007664"/>
    </source>
</evidence>
<keyword evidence="6" id="KW-0720">Serine protease</keyword>
<evidence type="ECO:0000256" key="4">
    <source>
        <dbReference type="ARBA" id="ARBA00022729"/>
    </source>
</evidence>
<dbReference type="PRINTS" id="PR00722">
    <property type="entry name" value="CHYMOTRYPSIN"/>
</dbReference>
<evidence type="ECO:0000256" key="10">
    <source>
        <dbReference type="ARBA" id="ARBA00038868"/>
    </source>
</evidence>
<dbReference type="Gene3D" id="2.40.10.10">
    <property type="entry name" value="Trypsin-like serine proteases"/>
    <property type="match status" value="1"/>
</dbReference>
<dbReference type="OrthoDB" id="6380398at2759"/>
<evidence type="ECO:0000313" key="13">
    <source>
        <dbReference type="EMBL" id="SPP89423.1"/>
    </source>
</evidence>
<dbReference type="EC" id="3.4.21.4" evidence="10"/>
<feature type="chain" id="PRO_5017341019" description="trypsin" evidence="11">
    <location>
        <begin position="20"/>
        <end position="253"/>
    </location>
</feature>
<protein>
    <recommendedName>
        <fullName evidence="10">trypsin</fullName>
        <ecNumber evidence="10">3.4.21.4</ecNumber>
    </recommendedName>
</protein>